<feature type="non-terminal residue" evidence="2">
    <location>
        <position position="1"/>
    </location>
</feature>
<dbReference type="AlphaFoldDB" id="A0A8X6TQT3"/>
<keyword evidence="3" id="KW-1185">Reference proteome</keyword>
<evidence type="ECO:0000256" key="1">
    <source>
        <dbReference type="SAM" id="Phobius"/>
    </source>
</evidence>
<evidence type="ECO:0000313" key="2">
    <source>
        <dbReference type="EMBL" id="GFT45787.1"/>
    </source>
</evidence>
<reference evidence="2" key="1">
    <citation type="submission" date="2020-08" db="EMBL/GenBank/DDBJ databases">
        <title>Multicomponent nature underlies the extraordinary mechanical properties of spider dragline silk.</title>
        <authorList>
            <person name="Kono N."/>
            <person name="Nakamura H."/>
            <person name="Mori M."/>
            <person name="Yoshida Y."/>
            <person name="Ohtoshi R."/>
            <person name="Malay A.D."/>
            <person name="Moran D.A.P."/>
            <person name="Tomita M."/>
            <person name="Numata K."/>
            <person name="Arakawa K."/>
        </authorList>
    </citation>
    <scope>NUCLEOTIDE SEQUENCE</scope>
</reference>
<feature type="transmembrane region" description="Helical" evidence="1">
    <location>
        <begin position="110"/>
        <end position="132"/>
    </location>
</feature>
<comment type="caution">
    <text evidence="2">The sequence shown here is derived from an EMBL/GenBank/DDBJ whole genome shotgun (WGS) entry which is preliminary data.</text>
</comment>
<feature type="transmembrane region" description="Helical" evidence="1">
    <location>
        <begin position="7"/>
        <end position="29"/>
    </location>
</feature>
<accession>A0A8X6TQT3</accession>
<name>A0A8X6TQT3_NEPPI</name>
<keyword evidence="1" id="KW-0812">Transmembrane</keyword>
<organism evidence="2 3">
    <name type="scientific">Nephila pilipes</name>
    <name type="common">Giant wood spider</name>
    <name type="synonym">Nephila maculata</name>
    <dbReference type="NCBI Taxonomy" id="299642"/>
    <lineage>
        <taxon>Eukaryota</taxon>
        <taxon>Metazoa</taxon>
        <taxon>Ecdysozoa</taxon>
        <taxon>Arthropoda</taxon>
        <taxon>Chelicerata</taxon>
        <taxon>Arachnida</taxon>
        <taxon>Araneae</taxon>
        <taxon>Araneomorphae</taxon>
        <taxon>Entelegynae</taxon>
        <taxon>Araneoidea</taxon>
        <taxon>Nephilidae</taxon>
        <taxon>Nephila</taxon>
    </lineage>
</organism>
<feature type="transmembrane region" description="Helical" evidence="1">
    <location>
        <begin position="152"/>
        <end position="173"/>
    </location>
</feature>
<keyword evidence="1" id="KW-1133">Transmembrane helix</keyword>
<feature type="transmembrane region" description="Helical" evidence="1">
    <location>
        <begin position="76"/>
        <end position="98"/>
    </location>
</feature>
<gene>
    <name evidence="2" type="ORF">NPIL_96291</name>
</gene>
<evidence type="ECO:0000313" key="3">
    <source>
        <dbReference type="Proteomes" id="UP000887013"/>
    </source>
</evidence>
<keyword evidence="1" id="KW-0472">Membrane</keyword>
<dbReference type="Proteomes" id="UP000887013">
    <property type="component" value="Unassembled WGS sequence"/>
</dbReference>
<dbReference type="EMBL" id="BMAW01064548">
    <property type="protein sequence ID" value="GFT45787.1"/>
    <property type="molecule type" value="Genomic_DNA"/>
</dbReference>
<proteinExistence type="predicted"/>
<protein>
    <submittedName>
        <fullName evidence="2">Uncharacterized protein</fullName>
    </submittedName>
</protein>
<sequence length="179" mass="19148">LVWSGLVWFWSVPVLLPAWLSCFCCLASLDLVPAPPCLACSGALPLVWSALPRLTCCLSGSPRLAWSGAVCFSSRLPAWSVLFCFLPAGFAGAVWSGVPAVCRPLAPVAWSLFAPSAGLCLLRRCLPVLLLLPGAIRRPCCLLLNPAVSPTAVLGGASVSLFILHFGLFSRFYSCFYRF</sequence>